<proteinExistence type="predicted"/>
<dbReference type="PANTHER" id="PTHR12159:SF9">
    <property type="entry name" value="G_T MISMATCH-SPECIFIC THYMINE DNA GLYCOSYLASE"/>
    <property type="match status" value="1"/>
</dbReference>
<dbReference type="EMBL" id="PXYX01000004">
    <property type="protein sequence ID" value="PSR29038.1"/>
    <property type="molecule type" value="Genomic_DNA"/>
</dbReference>
<protein>
    <submittedName>
        <fullName evidence="5">DNA glycosylase</fullName>
    </submittedName>
</protein>
<dbReference type="CDD" id="cd10028">
    <property type="entry name" value="UDG-F2_TDG_MUG"/>
    <property type="match status" value="1"/>
</dbReference>
<keyword evidence="3" id="KW-0234">DNA repair</keyword>
<dbReference type="Proteomes" id="UP000242705">
    <property type="component" value="Unassembled WGS sequence"/>
</dbReference>
<comment type="caution">
    <text evidence="5">The sequence shown here is derived from an EMBL/GenBank/DDBJ whole genome shotgun (WGS) entry which is preliminary data.</text>
</comment>
<evidence type="ECO:0000256" key="3">
    <source>
        <dbReference type="ARBA" id="ARBA00023204"/>
    </source>
</evidence>
<organism evidence="5 6">
    <name type="scientific">Sulfobacillus thermosulfidooxidans</name>
    <dbReference type="NCBI Taxonomy" id="28034"/>
    <lineage>
        <taxon>Bacteria</taxon>
        <taxon>Bacillati</taxon>
        <taxon>Bacillota</taxon>
        <taxon>Clostridia</taxon>
        <taxon>Eubacteriales</taxon>
        <taxon>Clostridiales Family XVII. Incertae Sedis</taxon>
        <taxon>Sulfobacillus</taxon>
    </lineage>
</organism>
<keyword evidence="1" id="KW-0227">DNA damage</keyword>
<dbReference type="GO" id="GO:0006285">
    <property type="term" value="P:base-excision repair, AP site formation"/>
    <property type="evidence" value="ECO:0007669"/>
    <property type="project" value="InterPro"/>
</dbReference>
<dbReference type="InterPro" id="IPR005122">
    <property type="entry name" value="Uracil-DNA_glycosylase-like"/>
</dbReference>
<sequence length="177" mass="20074">MVPDIIAPGLDVLFVGYNPGVASDSQSHHFAGPGNLFWALLVDSQFTPYRLRPENDRDLLLFRLGITNIVDRMTPSSTDLSLQEMSQGAQDLAEKIRQFQPKMVCFLGKDIFRAFVGYKRSMPVSWGYVMDDNRDGPGFFVAPNPSRRSTIPYGLRLYYFRSLANIVRYGVHPHIMP</sequence>
<dbReference type="AlphaFoldDB" id="A0A2T2X3L5"/>
<accession>A0A2T2X3L5</accession>
<evidence type="ECO:0000256" key="1">
    <source>
        <dbReference type="ARBA" id="ARBA00022763"/>
    </source>
</evidence>
<gene>
    <name evidence="5" type="ORF">C7B47_03565</name>
</gene>
<feature type="domain" description="Uracil-DNA glycosylase-like" evidence="4">
    <location>
        <begin position="3"/>
        <end position="168"/>
    </location>
</feature>
<dbReference type="InterPro" id="IPR015637">
    <property type="entry name" value="MUG/TDG"/>
</dbReference>
<evidence type="ECO:0000313" key="5">
    <source>
        <dbReference type="EMBL" id="PSR29038.1"/>
    </source>
</evidence>
<reference evidence="5 6" key="1">
    <citation type="journal article" date="2014" name="BMC Genomics">
        <title>Comparison of environmental and isolate Sulfobacillus genomes reveals diverse carbon, sulfur, nitrogen, and hydrogen metabolisms.</title>
        <authorList>
            <person name="Justice N.B."/>
            <person name="Norman A."/>
            <person name="Brown C.T."/>
            <person name="Singh A."/>
            <person name="Thomas B.C."/>
            <person name="Banfield J.F."/>
        </authorList>
    </citation>
    <scope>NUCLEOTIDE SEQUENCE [LARGE SCALE GENOMIC DNA]</scope>
    <source>
        <strain evidence="5">AMDSBA5</strain>
    </source>
</reference>
<evidence type="ECO:0000256" key="2">
    <source>
        <dbReference type="ARBA" id="ARBA00022801"/>
    </source>
</evidence>
<dbReference type="GO" id="GO:0004844">
    <property type="term" value="F:uracil DNA N-glycosylase activity"/>
    <property type="evidence" value="ECO:0007669"/>
    <property type="project" value="TreeGrafter"/>
</dbReference>
<dbReference type="Pfam" id="PF03167">
    <property type="entry name" value="UDG"/>
    <property type="match status" value="1"/>
</dbReference>
<evidence type="ECO:0000313" key="6">
    <source>
        <dbReference type="Proteomes" id="UP000242705"/>
    </source>
</evidence>
<dbReference type="PANTHER" id="PTHR12159">
    <property type="entry name" value="G/T AND G/U MISMATCH-SPECIFIC DNA GLYCOSYLASE"/>
    <property type="match status" value="1"/>
</dbReference>
<dbReference type="GO" id="GO:0008263">
    <property type="term" value="F:pyrimidine-specific mismatch base pair DNA N-glycosylase activity"/>
    <property type="evidence" value="ECO:0007669"/>
    <property type="project" value="TreeGrafter"/>
</dbReference>
<evidence type="ECO:0000259" key="4">
    <source>
        <dbReference type="SMART" id="SM00986"/>
    </source>
</evidence>
<name>A0A2T2X3L5_SULTH</name>
<dbReference type="Gene3D" id="3.40.470.10">
    <property type="entry name" value="Uracil-DNA glycosylase-like domain"/>
    <property type="match status" value="1"/>
</dbReference>
<dbReference type="SMART" id="SM00987">
    <property type="entry name" value="UreE_C"/>
    <property type="match status" value="1"/>
</dbReference>
<dbReference type="SMART" id="SM00986">
    <property type="entry name" value="UDG"/>
    <property type="match status" value="1"/>
</dbReference>
<dbReference type="SUPFAM" id="SSF52141">
    <property type="entry name" value="Uracil-DNA glycosylase-like"/>
    <property type="match status" value="1"/>
</dbReference>
<dbReference type="InterPro" id="IPR036895">
    <property type="entry name" value="Uracil-DNA_glycosylase-like_sf"/>
</dbReference>
<keyword evidence="2" id="KW-0378">Hydrolase</keyword>